<dbReference type="RefSeq" id="WP_136737968.1">
    <property type="nucleotide sequence ID" value="NZ_SUMB01000001.1"/>
</dbReference>
<organism evidence="2 3">
    <name type="scientific">Streptomyces piniterrae</name>
    <dbReference type="NCBI Taxonomy" id="2571125"/>
    <lineage>
        <taxon>Bacteria</taxon>
        <taxon>Bacillati</taxon>
        <taxon>Actinomycetota</taxon>
        <taxon>Actinomycetes</taxon>
        <taxon>Kitasatosporales</taxon>
        <taxon>Streptomycetaceae</taxon>
        <taxon>Streptomyces</taxon>
    </lineage>
</organism>
<gene>
    <name evidence="2" type="ORF">FCH28_02395</name>
</gene>
<evidence type="ECO:0000313" key="2">
    <source>
        <dbReference type="EMBL" id="TJZ59016.1"/>
    </source>
</evidence>
<evidence type="ECO:0000256" key="1">
    <source>
        <dbReference type="ARBA" id="ARBA00038455"/>
    </source>
</evidence>
<proteinExistence type="inferred from homology"/>
<dbReference type="OrthoDB" id="9771433at2"/>
<dbReference type="Pfam" id="PF13714">
    <property type="entry name" value="PEP_mutase"/>
    <property type="match status" value="1"/>
</dbReference>
<dbReference type="PANTHER" id="PTHR42905:SF7">
    <property type="entry name" value="PHOSPHOENOLPYRUVATE PHOSPHOMUTASE"/>
    <property type="match status" value="1"/>
</dbReference>
<dbReference type="EMBL" id="SUMB01000001">
    <property type="protein sequence ID" value="TJZ59016.1"/>
    <property type="molecule type" value="Genomic_DNA"/>
</dbReference>
<keyword evidence="2" id="KW-0670">Pyruvate</keyword>
<dbReference type="PANTHER" id="PTHR42905">
    <property type="entry name" value="PHOSPHOENOLPYRUVATE CARBOXYLASE"/>
    <property type="match status" value="1"/>
</dbReference>
<accession>A0A4U0NW59</accession>
<dbReference type="Proteomes" id="UP000308697">
    <property type="component" value="Unassembled WGS sequence"/>
</dbReference>
<comment type="caution">
    <text evidence="2">The sequence shown here is derived from an EMBL/GenBank/DDBJ whole genome shotgun (WGS) entry which is preliminary data.</text>
</comment>
<evidence type="ECO:0000313" key="3">
    <source>
        <dbReference type="Proteomes" id="UP000308697"/>
    </source>
</evidence>
<dbReference type="AlphaFoldDB" id="A0A4U0NW59"/>
<reference evidence="2 3" key="1">
    <citation type="submission" date="2019-04" db="EMBL/GenBank/DDBJ databases">
        <title>Streptomyces piniterrae sp. nov., a heliquinomycin-producing actinomycete isolated from rhizosphere soil of Pinus yunnanensis.</title>
        <authorList>
            <person name="Zhuang X."/>
            <person name="Zhao J."/>
        </authorList>
    </citation>
    <scope>NUCLEOTIDE SEQUENCE [LARGE SCALE GENOMIC DNA]</scope>
    <source>
        <strain evidence="3">jys28</strain>
    </source>
</reference>
<sequence>MNKRSLLREAISRGGKLSLAAGVHDGLSARIAQDSGFHVLWASGLGISASYAVPDDSILTMTEFLNAARAMNDATDLPVLADCDTGFGDAQNVARMVDQYERAGIAGVCIEDKVFPKRNSLGDGSQDQETVEGFCTKIRTAKKAQQTDDFVVVARIETFIAGGSKEDAIRRADAYVEAGADAVLIHSKSRDGREILDFGRSWQRTDVPLIAVPTTYPDVDAEQLRAAGFSLAIYANQALRASITAMRQSLAHITRHGSTSELEGEIAELREVFQLQS</sequence>
<dbReference type="Gene3D" id="3.20.20.60">
    <property type="entry name" value="Phosphoenolpyruvate-binding domains"/>
    <property type="match status" value="1"/>
</dbReference>
<dbReference type="CDD" id="cd00377">
    <property type="entry name" value="ICL_PEPM"/>
    <property type="match status" value="1"/>
</dbReference>
<name>A0A4U0NW59_9ACTN</name>
<dbReference type="InterPro" id="IPR040442">
    <property type="entry name" value="Pyrv_kinase-like_dom_sf"/>
</dbReference>
<dbReference type="SUPFAM" id="SSF51621">
    <property type="entry name" value="Phosphoenolpyruvate/pyruvate domain"/>
    <property type="match status" value="1"/>
</dbReference>
<comment type="similarity">
    <text evidence="1">Belongs to the isocitrate lyase/PEP mutase superfamily. PEP mutase family.</text>
</comment>
<keyword evidence="3" id="KW-1185">Reference proteome</keyword>
<dbReference type="InterPro" id="IPR015813">
    <property type="entry name" value="Pyrv/PenolPyrv_kinase-like_dom"/>
</dbReference>
<dbReference type="InterPro" id="IPR039556">
    <property type="entry name" value="ICL/PEPM"/>
</dbReference>
<protein>
    <submittedName>
        <fullName evidence="2">Phosphoenolpyruvate synthase</fullName>
    </submittedName>
</protein>
<dbReference type="GO" id="GO:0003824">
    <property type="term" value="F:catalytic activity"/>
    <property type="evidence" value="ECO:0007669"/>
    <property type="project" value="InterPro"/>
</dbReference>